<feature type="domain" description="Penicillin-binding protein transpeptidase" evidence="7">
    <location>
        <begin position="991"/>
        <end position="1318"/>
    </location>
</feature>
<feature type="transmembrane region" description="Helical" evidence="6">
    <location>
        <begin position="494"/>
        <end position="517"/>
    </location>
</feature>
<dbReference type="Pfam" id="PF00905">
    <property type="entry name" value="Transpeptidase"/>
    <property type="match status" value="1"/>
</dbReference>
<feature type="transmembrane region" description="Helical" evidence="6">
    <location>
        <begin position="461"/>
        <end position="482"/>
    </location>
</feature>
<feature type="transmembrane region" description="Helical" evidence="6">
    <location>
        <begin position="648"/>
        <end position="668"/>
    </location>
</feature>
<feature type="transmembrane region" description="Helical" evidence="6">
    <location>
        <begin position="523"/>
        <end position="543"/>
    </location>
</feature>
<feature type="transmembrane region" description="Helical" evidence="6">
    <location>
        <begin position="680"/>
        <end position="702"/>
    </location>
</feature>
<evidence type="ECO:0000256" key="1">
    <source>
        <dbReference type="ARBA" id="ARBA00004141"/>
    </source>
</evidence>
<dbReference type="InterPro" id="IPR001182">
    <property type="entry name" value="FtsW/RodA"/>
</dbReference>
<dbReference type="STRING" id="550983.A4R26_29730"/>
<gene>
    <name evidence="8" type="ORF">A4R26_29730</name>
</gene>
<dbReference type="EMBL" id="LWBP01000219">
    <property type="protein sequence ID" value="OQP51198.1"/>
    <property type="molecule type" value="Genomic_DNA"/>
</dbReference>
<dbReference type="InterPro" id="IPR001460">
    <property type="entry name" value="PCN-bd_Tpept"/>
</dbReference>
<dbReference type="Gene3D" id="3.40.710.10">
    <property type="entry name" value="DD-peptidase/beta-lactamase superfamily"/>
    <property type="match status" value="1"/>
</dbReference>
<feature type="transmembrane region" description="Helical" evidence="6">
    <location>
        <begin position="754"/>
        <end position="775"/>
    </location>
</feature>
<evidence type="ECO:0000256" key="3">
    <source>
        <dbReference type="ARBA" id="ARBA00022960"/>
    </source>
</evidence>
<keyword evidence="5 6" id="KW-0472">Membrane</keyword>
<dbReference type="GO" id="GO:0008658">
    <property type="term" value="F:penicillin binding"/>
    <property type="evidence" value="ECO:0007669"/>
    <property type="project" value="InterPro"/>
</dbReference>
<feature type="transmembrane region" description="Helical" evidence="6">
    <location>
        <begin position="287"/>
        <end position="307"/>
    </location>
</feature>
<evidence type="ECO:0000256" key="6">
    <source>
        <dbReference type="SAM" id="Phobius"/>
    </source>
</evidence>
<feature type="transmembrane region" description="Helical" evidence="6">
    <location>
        <begin position="714"/>
        <end position="733"/>
    </location>
</feature>
<feature type="transmembrane region" description="Helical" evidence="6">
    <location>
        <begin position="555"/>
        <end position="576"/>
    </location>
</feature>
<dbReference type="PANTHER" id="PTHR30474:SF3">
    <property type="entry name" value="PEPTIDOGLYCAN GLYCOSYLTRANSFERASE RODA"/>
    <property type="match status" value="1"/>
</dbReference>
<dbReference type="InterPro" id="IPR012338">
    <property type="entry name" value="Beta-lactam/transpept-like"/>
</dbReference>
<feature type="transmembrane region" description="Helical" evidence="6">
    <location>
        <begin position="314"/>
        <end position="334"/>
    </location>
</feature>
<dbReference type="RefSeq" id="WP_081169965.1">
    <property type="nucleotide sequence ID" value="NZ_LWBP01000219.1"/>
</dbReference>
<dbReference type="Proteomes" id="UP000192276">
    <property type="component" value="Unassembled WGS sequence"/>
</dbReference>
<protein>
    <submittedName>
        <fullName evidence="8">Penicillin-binding protein</fullName>
    </submittedName>
</protein>
<comment type="caution">
    <text evidence="8">The sequence shown here is derived from an EMBL/GenBank/DDBJ whole genome shotgun (WGS) entry which is preliminary data.</text>
</comment>
<evidence type="ECO:0000256" key="2">
    <source>
        <dbReference type="ARBA" id="ARBA00022692"/>
    </source>
</evidence>
<keyword evidence="9" id="KW-1185">Reference proteome</keyword>
<name>A0A1V9EYR0_9BACT</name>
<dbReference type="Pfam" id="PF01098">
    <property type="entry name" value="FTSW_RODA_SPOVE"/>
    <property type="match status" value="2"/>
</dbReference>
<evidence type="ECO:0000256" key="4">
    <source>
        <dbReference type="ARBA" id="ARBA00022989"/>
    </source>
</evidence>
<dbReference type="GO" id="GO:0032153">
    <property type="term" value="C:cell division site"/>
    <property type="evidence" value="ECO:0007669"/>
    <property type="project" value="TreeGrafter"/>
</dbReference>
<organism evidence="8 9">
    <name type="scientific">Niastella populi</name>
    <dbReference type="NCBI Taxonomy" id="550983"/>
    <lineage>
        <taxon>Bacteria</taxon>
        <taxon>Pseudomonadati</taxon>
        <taxon>Bacteroidota</taxon>
        <taxon>Chitinophagia</taxon>
        <taxon>Chitinophagales</taxon>
        <taxon>Chitinophagaceae</taxon>
        <taxon>Niastella</taxon>
    </lineage>
</organism>
<feature type="transmembrane region" description="Helical" evidence="6">
    <location>
        <begin position="346"/>
        <end position="366"/>
    </location>
</feature>
<comment type="subcellular location">
    <subcellularLocation>
        <location evidence="1">Membrane</location>
        <topology evidence="1">Multi-pass membrane protein</topology>
    </subcellularLocation>
</comment>
<feature type="transmembrane region" description="Helical" evidence="6">
    <location>
        <begin position="16"/>
        <end position="38"/>
    </location>
</feature>
<dbReference type="GO" id="GO:0051301">
    <property type="term" value="P:cell division"/>
    <property type="evidence" value="ECO:0007669"/>
    <property type="project" value="InterPro"/>
</dbReference>
<evidence type="ECO:0000313" key="9">
    <source>
        <dbReference type="Proteomes" id="UP000192276"/>
    </source>
</evidence>
<dbReference type="GO" id="GO:0008360">
    <property type="term" value="P:regulation of cell shape"/>
    <property type="evidence" value="ECO:0007669"/>
    <property type="project" value="UniProtKB-KW"/>
</dbReference>
<sequence>MDAPRSTYNSNKTEGWLLLTGAAVLLLVLFGKLFFTLYPGLTRTNEALQNGRAIKVEAAINRDSLKKIIVAGNYFSDKRDVDLLVDSLSARLMNTGHIDNLGSINKSAFGLYAPLSWKSPEGGIDFQGRIEASRQRLGFDSVLYQQELKEPVNYPSTVKISTGKYEISGRVLFQDEPMAGTLVQLREHIATPNEDSLYDHVVYARTGSDGKFQFTGLIKDSGYSVLPLQPGFEFGSRKGSAQLAGNKSFTFTGKPHKIRLIGAIAYAQIKADGVLLVRTPEEFITSYWLIAGGCILAFFLAHLILWFRKKQPDVFILPLLLLLCGISILLLFSIQHPLTDTLHAAQALQGVIVGLAGFVAFALIDIRKLYTRWWFDALFNFKKKSVYGLRGYTWLVLAIAMALLTLLIGTGPEGSGVKVNIQLGGFTFQPSEITKYLLLLFLAGFFAANEENIRNLSDIRWRFIVSIGVLVGVGFVLALYLLMGDMGPAMVMCFTFLFFYSIARGNLLITLLAGIVYCLLLNFIPGWLATAISFAAVIVTMFAMRQVKTVKWYGALAVLADAPVIVLLVIAAFAFGDQLPGIGDRLADRKAMWLSQWNNDVFGGDHLAHSYWTLASGGLTGQGPGRGFPNTMPAAHTDMILPSIGEELGWLGLVAVFLLFGMLIHRSFLHARRAGQPFSFYLCAGIAIATGIQFLLIAGGSIGLLPLTGVTVPFLSYGKISLIVNLAAMGIVAGISSRPGLAIQTGHLRRYYDFVLGTGIIFFLSGIVALMVKLYQVQVVHSKEILVKAARVINRNGLPIYSYNPRIDKLTRVLAAGSIYDRNGLVIATSEPNDIRQHMDAYLAAGIDTFRLQNLVQKRVVRFYPFGEDLFFWTGDYNTRLFWGQSNGYFAEARHLTSLRGYATSPEKRDYVSTEYRADKFTRPVQKTIKLVSYDYSPLAESLQSGIDTTNEAVRKIKHKDRDIHLTIDAALQKEIQDSLRKSNFKNDRIAVVVLDAGTGDLLASALNPLPNLQMPDLMLLPDRERNKLPKPVTDRDLGMTYATAPGSTAKILTGLAAFNKMGADAAKVKYRDIYRNEIFRDNPTEQEPFIPKVNYVDMHEAIVNSSNIFFIRMANENNLEDQLAALYQATGMNISQRGGYDFAPSSNQEKLSEELAFWRKEVLNHDRRAYNNPRLQGTKNRYRSPFSGLAWGQSTLTSTPAAMARMAGAIANNGVMMPSRYLLQEAGLKQPVGTGVEITEDTSYAGTLTRYMIDQSNQPYKQKIKNLVVAGKTGTPERVINGEIESDGWYVFFAPTPDRKSRTVTCIRIERGKGSSNAVLVANSIAKVLERRGYIVSF</sequence>
<proteinExistence type="predicted"/>
<feature type="transmembrane region" description="Helical" evidence="6">
    <location>
        <begin position="387"/>
        <end position="408"/>
    </location>
</feature>
<evidence type="ECO:0000313" key="8">
    <source>
        <dbReference type="EMBL" id="OQP51198.1"/>
    </source>
</evidence>
<reference evidence="9" key="1">
    <citation type="submission" date="2016-04" db="EMBL/GenBank/DDBJ databases">
        <authorList>
            <person name="Chen L."/>
            <person name="Zhuang W."/>
            <person name="Wang G."/>
        </authorList>
    </citation>
    <scope>NUCLEOTIDE SEQUENCE [LARGE SCALE GENOMIC DNA]</scope>
    <source>
        <strain evidence="9">208</strain>
    </source>
</reference>
<evidence type="ECO:0000256" key="5">
    <source>
        <dbReference type="ARBA" id="ARBA00023136"/>
    </source>
</evidence>
<keyword evidence="2 6" id="KW-0812">Transmembrane</keyword>
<evidence type="ECO:0000259" key="7">
    <source>
        <dbReference type="Pfam" id="PF00905"/>
    </source>
</evidence>
<dbReference type="SUPFAM" id="SSF56601">
    <property type="entry name" value="beta-lactamase/transpeptidase-like"/>
    <property type="match status" value="1"/>
</dbReference>
<keyword evidence="4 6" id="KW-1133">Transmembrane helix</keyword>
<accession>A0A1V9EYR0</accession>
<dbReference type="GO" id="GO:0015648">
    <property type="term" value="F:lipid-linked peptidoglycan transporter activity"/>
    <property type="evidence" value="ECO:0007669"/>
    <property type="project" value="TreeGrafter"/>
</dbReference>
<dbReference type="GO" id="GO:0005886">
    <property type="term" value="C:plasma membrane"/>
    <property type="evidence" value="ECO:0007669"/>
    <property type="project" value="TreeGrafter"/>
</dbReference>
<dbReference type="PANTHER" id="PTHR30474">
    <property type="entry name" value="CELL CYCLE PROTEIN"/>
    <property type="match status" value="1"/>
</dbReference>
<dbReference type="OrthoDB" id="9812661at2"/>
<keyword evidence="3" id="KW-0133">Cell shape</keyword>